<dbReference type="RefSeq" id="WP_224611843.1">
    <property type="nucleotide sequence ID" value="NZ_JAIQXV010000020.1"/>
</dbReference>
<proteinExistence type="predicted"/>
<evidence type="ECO:0000313" key="1">
    <source>
        <dbReference type="EMBL" id="MFC6662872.1"/>
    </source>
</evidence>
<protein>
    <submittedName>
        <fullName evidence="1">Uncharacterized protein</fullName>
    </submittedName>
</protein>
<keyword evidence="2" id="KW-1185">Reference proteome</keyword>
<name>A0ABW1ZTN2_9DEIO</name>
<reference evidence="2" key="1">
    <citation type="journal article" date="2019" name="Int. J. Syst. Evol. Microbiol.">
        <title>The Global Catalogue of Microorganisms (GCM) 10K type strain sequencing project: providing services to taxonomists for standard genome sequencing and annotation.</title>
        <authorList>
            <consortium name="The Broad Institute Genomics Platform"/>
            <consortium name="The Broad Institute Genome Sequencing Center for Infectious Disease"/>
            <person name="Wu L."/>
            <person name="Ma J."/>
        </authorList>
    </citation>
    <scope>NUCLEOTIDE SEQUENCE [LARGE SCALE GENOMIC DNA]</scope>
    <source>
        <strain evidence="2">CCUG 63830</strain>
    </source>
</reference>
<accession>A0ABW1ZTN2</accession>
<gene>
    <name evidence="1" type="ORF">ACFP90_22785</name>
</gene>
<sequence length="88" mass="9731">MFERNLPDPGTIAESYEFVTLPLLTEWDGRRTVLVYLADDSELSATVSADVADSLRRASVLARHGLCSRVDLFTDSSGLHVVGVYWEA</sequence>
<organism evidence="1 2">
    <name type="scientific">Deinococcus multiflagellatus</name>
    <dbReference type="NCBI Taxonomy" id="1656887"/>
    <lineage>
        <taxon>Bacteria</taxon>
        <taxon>Thermotogati</taxon>
        <taxon>Deinococcota</taxon>
        <taxon>Deinococci</taxon>
        <taxon>Deinococcales</taxon>
        <taxon>Deinococcaceae</taxon>
        <taxon>Deinococcus</taxon>
    </lineage>
</organism>
<evidence type="ECO:0000313" key="2">
    <source>
        <dbReference type="Proteomes" id="UP001596317"/>
    </source>
</evidence>
<dbReference type="EMBL" id="JBHSWB010000002">
    <property type="protein sequence ID" value="MFC6662872.1"/>
    <property type="molecule type" value="Genomic_DNA"/>
</dbReference>
<dbReference type="Proteomes" id="UP001596317">
    <property type="component" value="Unassembled WGS sequence"/>
</dbReference>
<comment type="caution">
    <text evidence="1">The sequence shown here is derived from an EMBL/GenBank/DDBJ whole genome shotgun (WGS) entry which is preliminary data.</text>
</comment>